<proteinExistence type="predicted"/>
<accession>A0A0R2UF50</accession>
<dbReference type="Proteomes" id="UP000051027">
    <property type="component" value="Unassembled WGS sequence"/>
</dbReference>
<dbReference type="EMBL" id="LICS01000014">
    <property type="protein sequence ID" value="KRO95856.1"/>
    <property type="molecule type" value="Genomic_DNA"/>
</dbReference>
<organism evidence="2 3">
    <name type="scientific">SAR86 cluster bacterium BACL1 MAG-120820-bin45</name>
    <dbReference type="NCBI Taxonomy" id="1655612"/>
    <lineage>
        <taxon>Bacteria</taxon>
        <taxon>Pseudomonadati</taxon>
        <taxon>Pseudomonadota</taxon>
        <taxon>Gammaproteobacteria</taxon>
        <taxon>SAR86 cluster</taxon>
    </lineage>
</organism>
<reference evidence="2 3" key="1">
    <citation type="submission" date="2015-10" db="EMBL/GenBank/DDBJ databases">
        <title>Metagenome-Assembled Genomes uncover a global brackish microbiome.</title>
        <authorList>
            <person name="Hugerth L.W."/>
            <person name="Larsson J."/>
            <person name="Alneberg J."/>
            <person name="Lindh M.V."/>
            <person name="Legrand C."/>
            <person name="Pinhassi J."/>
            <person name="Andersson A.F."/>
        </authorList>
    </citation>
    <scope>NUCLEOTIDE SEQUENCE [LARGE SCALE GENOMIC DNA]</scope>
    <source>
        <strain evidence="2">BACL1 MAG-120820-bin45</strain>
    </source>
</reference>
<dbReference type="STRING" id="1655612.ABS10_05815"/>
<dbReference type="AlphaFoldDB" id="A0A0R2UF50"/>
<comment type="caution">
    <text evidence="2">The sequence shown here is derived from an EMBL/GenBank/DDBJ whole genome shotgun (WGS) entry which is preliminary data.</text>
</comment>
<dbReference type="Gene3D" id="3.10.450.50">
    <property type="match status" value="1"/>
</dbReference>
<dbReference type="Pfam" id="PF13577">
    <property type="entry name" value="SnoaL_4"/>
    <property type="match status" value="1"/>
</dbReference>
<dbReference type="InterPro" id="IPR032710">
    <property type="entry name" value="NTF2-like_dom_sf"/>
</dbReference>
<sequence length="165" mass="19499">MDQLQKLLDIEEIKNLKHRYFRAIDMADFDLLDSIFTEDITVDYRGGTYRWESQGKQKITDSFRYSFHDQACAMHTGHHPEIDVLSETEAHGKWYLQDIFYNLDHNTVTQGTALYLDKYIKVDGSWLISHSEYDRIWEQVSPISPDIQFTKVLLQEKGMKKEDQS</sequence>
<evidence type="ECO:0000313" key="2">
    <source>
        <dbReference type="EMBL" id="KRO95856.1"/>
    </source>
</evidence>
<evidence type="ECO:0000313" key="3">
    <source>
        <dbReference type="Proteomes" id="UP000051027"/>
    </source>
</evidence>
<gene>
    <name evidence="2" type="ORF">ABS10_05815</name>
</gene>
<name>A0A0R2UF50_9GAMM</name>
<feature type="domain" description="SnoaL-like" evidence="1">
    <location>
        <begin position="5"/>
        <end position="130"/>
    </location>
</feature>
<protein>
    <recommendedName>
        <fullName evidence="1">SnoaL-like domain-containing protein</fullName>
    </recommendedName>
</protein>
<evidence type="ECO:0000259" key="1">
    <source>
        <dbReference type="Pfam" id="PF13577"/>
    </source>
</evidence>
<dbReference type="SUPFAM" id="SSF54427">
    <property type="entry name" value="NTF2-like"/>
    <property type="match status" value="1"/>
</dbReference>
<dbReference type="InterPro" id="IPR037401">
    <property type="entry name" value="SnoaL-like"/>
</dbReference>